<evidence type="ECO:0000313" key="2">
    <source>
        <dbReference type="Proteomes" id="UP001249851"/>
    </source>
</evidence>
<reference evidence="1" key="2">
    <citation type="journal article" date="2023" name="Science">
        <title>Genomic signatures of disease resistance in endangered staghorn corals.</title>
        <authorList>
            <person name="Vollmer S.V."/>
            <person name="Selwyn J.D."/>
            <person name="Despard B.A."/>
            <person name="Roesel C.L."/>
        </authorList>
    </citation>
    <scope>NUCLEOTIDE SEQUENCE</scope>
    <source>
        <strain evidence="1">K2</strain>
    </source>
</reference>
<reference evidence="1" key="1">
    <citation type="journal article" date="2023" name="G3 (Bethesda)">
        <title>Whole genome assembly and annotation of the endangered Caribbean coral Acropora cervicornis.</title>
        <authorList>
            <person name="Selwyn J.D."/>
            <person name="Vollmer S.V."/>
        </authorList>
    </citation>
    <scope>NUCLEOTIDE SEQUENCE</scope>
    <source>
        <strain evidence="1">K2</strain>
    </source>
</reference>
<proteinExistence type="predicted"/>
<dbReference type="AlphaFoldDB" id="A0AAD9VC95"/>
<keyword evidence="2" id="KW-1185">Reference proteome</keyword>
<dbReference type="Proteomes" id="UP001249851">
    <property type="component" value="Unassembled WGS sequence"/>
</dbReference>
<evidence type="ECO:0000313" key="1">
    <source>
        <dbReference type="EMBL" id="KAK2568655.1"/>
    </source>
</evidence>
<comment type="caution">
    <text evidence="1">The sequence shown here is derived from an EMBL/GenBank/DDBJ whole genome shotgun (WGS) entry which is preliminary data.</text>
</comment>
<name>A0AAD9VC95_ACRCE</name>
<gene>
    <name evidence="1" type="ORF">P5673_006617</name>
</gene>
<accession>A0AAD9VC95</accession>
<protein>
    <submittedName>
        <fullName evidence="1">Uncharacterized protein</fullName>
    </submittedName>
</protein>
<dbReference type="EMBL" id="JARQWQ010000011">
    <property type="protein sequence ID" value="KAK2568655.1"/>
    <property type="molecule type" value="Genomic_DNA"/>
</dbReference>
<sequence>MFVCRSGAIAPSRAATFGCCGDSPKGHLRFVMRRFGSGDGGGVLHSKISSISNANFAKNMKKVFKKNVCQLLACSTCFRNERARLVRLRTSSFPDKRQNEALREIDSIEKTRALRNAELFHALFRYILAATERETWSLSSMEGTNILFPTSFDA</sequence>
<organism evidence="1 2">
    <name type="scientific">Acropora cervicornis</name>
    <name type="common">Staghorn coral</name>
    <dbReference type="NCBI Taxonomy" id="6130"/>
    <lineage>
        <taxon>Eukaryota</taxon>
        <taxon>Metazoa</taxon>
        <taxon>Cnidaria</taxon>
        <taxon>Anthozoa</taxon>
        <taxon>Hexacorallia</taxon>
        <taxon>Scleractinia</taxon>
        <taxon>Astrocoeniina</taxon>
        <taxon>Acroporidae</taxon>
        <taxon>Acropora</taxon>
    </lineage>
</organism>